<feature type="transmembrane region" description="Helical" evidence="1">
    <location>
        <begin position="38"/>
        <end position="58"/>
    </location>
</feature>
<protein>
    <submittedName>
        <fullName evidence="2">Uncharacterized protein</fullName>
    </submittedName>
</protein>
<dbReference type="Proteomes" id="UP000199041">
    <property type="component" value="Unassembled WGS sequence"/>
</dbReference>
<organism evidence="2 3">
    <name type="scientific">Arachidicoccus rhizosphaerae</name>
    <dbReference type="NCBI Taxonomy" id="551991"/>
    <lineage>
        <taxon>Bacteria</taxon>
        <taxon>Pseudomonadati</taxon>
        <taxon>Bacteroidota</taxon>
        <taxon>Chitinophagia</taxon>
        <taxon>Chitinophagales</taxon>
        <taxon>Chitinophagaceae</taxon>
        <taxon>Arachidicoccus</taxon>
    </lineage>
</organism>
<gene>
    <name evidence="2" type="ORF">SAMN05192529_102112</name>
</gene>
<evidence type="ECO:0000313" key="3">
    <source>
        <dbReference type="Proteomes" id="UP000199041"/>
    </source>
</evidence>
<name>A0A1H3W475_9BACT</name>
<dbReference type="AlphaFoldDB" id="A0A1H3W475"/>
<reference evidence="2 3" key="1">
    <citation type="submission" date="2016-10" db="EMBL/GenBank/DDBJ databases">
        <authorList>
            <person name="de Groot N.N."/>
        </authorList>
    </citation>
    <scope>NUCLEOTIDE SEQUENCE [LARGE SCALE GENOMIC DNA]</scope>
    <source>
        <strain evidence="2 3">Vu-144</strain>
    </source>
</reference>
<dbReference type="STRING" id="551991.SAMN05192529_102112"/>
<evidence type="ECO:0000313" key="2">
    <source>
        <dbReference type="EMBL" id="SDZ81790.1"/>
    </source>
</evidence>
<keyword evidence="1" id="KW-0472">Membrane</keyword>
<dbReference type="EMBL" id="FNQY01000002">
    <property type="protein sequence ID" value="SDZ81790.1"/>
    <property type="molecule type" value="Genomic_DNA"/>
</dbReference>
<sequence>MNQKLINDLREGRIVLHNEPKNPEAVWRIIKEAFPTSTAVLVGAIGLAILIFLNILIIKKSTK</sequence>
<proteinExistence type="predicted"/>
<accession>A0A1H3W475</accession>
<dbReference type="RefSeq" id="WP_170831121.1">
    <property type="nucleotide sequence ID" value="NZ_FNQY01000002.1"/>
</dbReference>
<evidence type="ECO:0000256" key="1">
    <source>
        <dbReference type="SAM" id="Phobius"/>
    </source>
</evidence>
<keyword evidence="1" id="KW-0812">Transmembrane</keyword>
<keyword evidence="3" id="KW-1185">Reference proteome</keyword>
<keyword evidence="1" id="KW-1133">Transmembrane helix</keyword>